<evidence type="ECO:0000313" key="1">
    <source>
        <dbReference type="EMBL" id="KAH1186471.1"/>
    </source>
</evidence>
<protein>
    <submittedName>
        <fullName evidence="1">Uncharacterized protein</fullName>
    </submittedName>
</protein>
<comment type="caution">
    <text evidence="1">The sequence shown here is derived from an EMBL/GenBank/DDBJ whole genome shotgun (WGS) entry which is preliminary data.</text>
</comment>
<sequence length="115" mass="12618">MPRAEISGRFKFKGTAVSKDFLKETVVPVAHVPVRATSSLVSSTTICLLPVKRNNAQCAEQKPNTSVKTKPLVLENFNCLGHNWRTLNGINKSNRKFVSIALACFSDATSSYVAY</sequence>
<dbReference type="Proteomes" id="UP000827986">
    <property type="component" value="Unassembled WGS sequence"/>
</dbReference>
<gene>
    <name evidence="1" type="ORF">KIL84_019220</name>
</gene>
<keyword evidence="2" id="KW-1185">Reference proteome</keyword>
<evidence type="ECO:0000313" key="2">
    <source>
        <dbReference type="Proteomes" id="UP000827986"/>
    </source>
</evidence>
<accession>A0A9D3XVZ0</accession>
<reference evidence="1" key="1">
    <citation type="submission" date="2021-09" db="EMBL/GenBank/DDBJ databases">
        <title>The genome of Mauremys mutica provides insights into the evolution of semi-aquatic lifestyle.</title>
        <authorList>
            <person name="Gong S."/>
            <person name="Gao Y."/>
        </authorList>
    </citation>
    <scope>NUCLEOTIDE SEQUENCE</scope>
    <source>
        <strain evidence="1">MM-2020</strain>
        <tissue evidence="1">Muscle</tissue>
    </source>
</reference>
<dbReference type="EMBL" id="JAHDVG010000463">
    <property type="protein sequence ID" value="KAH1186471.1"/>
    <property type="molecule type" value="Genomic_DNA"/>
</dbReference>
<proteinExistence type="predicted"/>
<name>A0A9D3XVZ0_9SAUR</name>
<organism evidence="1 2">
    <name type="scientific">Mauremys mutica</name>
    <name type="common">yellowpond turtle</name>
    <dbReference type="NCBI Taxonomy" id="74926"/>
    <lineage>
        <taxon>Eukaryota</taxon>
        <taxon>Metazoa</taxon>
        <taxon>Chordata</taxon>
        <taxon>Craniata</taxon>
        <taxon>Vertebrata</taxon>
        <taxon>Euteleostomi</taxon>
        <taxon>Archelosauria</taxon>
        <taxon>Testudinata</taxon>
        <taxon>Testudines</taxon>
        <taxon>Cryptodira</taxon>
        <taxon>Durocryptodira</taxon>
        <taxon>Testudinoidea</taxon>
        <taxon>Geoemydidae</taxon>
        <taxon>Geoemydinae</taxon>
        <taxon>Mauremys</taxon>
    </lineage>
</organism>
<dbReference type="AlphaFoldDB" id="A0A9D3XVZ0"/>